<dbReference type="PANTHER" id="PTHR21084:SF1">
    <property type="entry name" value="DENSE INCISORS"/>
    <property type="match status" value="1"/>
</dbReference>
<dbReference type="Proteomes" id="UP000694844">
    <property type="component" value="Chromosome 5"/>
</dbReference>
<evidence type="ECO:0000313" key="2">
    <source>
        <dbReference type="RefSeq" id="XP_022335568.1"/>
    </source>
</evidence>
<dbReference type="InterPro" id="IPR032710">
    <property type="entry name" value="NTF2-like_dom_sf"/>
</dbReference>
<organism evidence="1 2">
    <name type="scientific">Crassostrea virginica</name>
    <name type="common">Eastern oyster</name>
    <dbReference type="NCBI Taxonomy" id="6565"/>
    <lineage>
        <taxon>Eukaryota</taxon>
        <taxon>Metazoa</taxon>
        <taxon>Spiralia</taxon>
        <taxon>Lophotrochozoa</taxon>
        <taxon>Mollusca</taxon>
        <taxon>Bivalvia</taxon>
        <taxon>Autobranchia</taxon>
        <taxon>Pteriomorphia</taxon>
        <taxon>Ostreida</taxon>
        <taxon>Ostreoidea</taxon>
        <taxon>Ostreidae</taxon>
        <taxon>Crassostrea</taxon>
    </lineage>
</organism>
<gene>
    <name evidence="2" type="primary">LOC111132133</name>
</gene>
<dbReference type="PANTHER" id="PTHR21084">
    <property type="entry name" value="DENSE INCISORS"/>
    <property type="match status" value="1"/>
</dbReference>
<reference evidence="2" key="1">
    <citation type="submission" date="2025-08" db="UniProtKB">
        <authorList>
            <consortium name="RefSeq"/>
        </authorList>
    </citation>
    <scope>IDENTIFICATION</scope>
    <source>
        <tissue evidence="2">Whole sample</tissue>
    </source>
</reference>
<dbReference type="InterPro" id="IPR026698">
    <property type="entry name" value="UPF_C3orf38"/>
</dbReference>
<dbReference type="RefSeq" id="XP_022335568.1">
    <property type="nucleotide sequence ID" value="XM_022479860.1"/>
</dbReference>
<evidence type="ECO:0000313" key="1">
    <source>
        <dbReference type="Proteomes" id="UP000694844"/>
    </source>
</evidence>
<proteinExistence type="predicted"/>
<protein>
    <submittedName>
        <fullName evidence="2">Uncharacterized protein C3orf38 homolog isoform X1</fullName>
    </submittedName>
</protein>
<dbReference type="Pfam" id="PF15008">
    <property type="entry name" value="DUF4518"/>
    <property type="match status" value="1"/>
</dbReference>
<dbReference type="KEGG" id="cvn:111132133"/>
<dbReference type="GeneID" id="111132133"/>
<dbReference type="SUPFAM" id="SSF54427">
    <property type="entry name" value="NTF2-like"/>
    <property type="match status" value="1"/>
</dbReference>
<keyword evidence="1" id="KW-1185">Reference proteome</keyword>
<accession>A0A8B8E7G6</accession>
<name>A0A8B8E7G6_CRAVI</name>
<sequence>MTLSETEKAGCTNLLQGLPSNELFSLAETVTKKQVGFGRSKTEAVKAIVSFSNSAEELLNRQKINKDVLFKYLVSNDVTPSVNSKKTDLIGEVILLWKKKSQVQAYKPSASPETYLKTGLSSGNHQTSLNLTQHNLHAEKHTIVNYAPTINYVVNNQYNTVNVGVGASAAPSNHELLTLGQKFTQWFFDSLNSHNPIKGVPPKDFGPQHFYNEAQLMLLMFSPQETREKCSGQQAVSDRFLDFVTKEHLLFSPSDHPDGMMVDMSPHGLVVVLVCGTVHRENQCVGFFDQMFGLIKDPQFNSNYKIKISKMKLHATHLTSMPKLTDRTHEELQDLAVIPQ</sequence>
<dbReference type="OrthoDB" id="6407068at2759"/>
<dbReference type="Gene3D" id="3.10.450.50">
    <property type="match status" value="1"/>
</dbReference>
<dbReference type="AlphaFoldDB" id="A0A8B8E7G6"/>